<comment type="caution">
    <text evidence="1">The sequence shown here is derived from an EMBL/GenBank/DDBJ whole genome shotgun (WGS) entry which is preliminary data.</text>
</comment>
<accession>A0AAE1DQZ8</accession>
<reference evidence="1" key="1">
    <citation type="journal article" date="2023" name="G3 (Bethesda)">
        <title>A reference genome for the long-term kleptoplast-retaining sea slug Elysia crispata morphotype clarki.</title>
        <authorList>
            <person name="Eastman K.E."/>
            <person name="Pendleton A.L."/>
            <person name="Shaikh M.A."/>
            <person name="Suttiyut T."/>
            <person name="Ogas R."/>
            <person name="Tomko P."/>
            <person name="Gavelis G."/>
            <person name="Widhalm J.R."/>
            <person name="Wisecaver J.H."/>
        </authorList>
    </citation>
    <scope>NUCLEOTIDE SEQUENCE</scope>
    <source>
        <strain evidence="1">ECLA1</strain>
    </source>
</reference>
<gene>
    <name evidence="1" type="ORF">RRG08_045268</name>
</gene>
<protein>
    <submittedName>
        <fullName evidence="1">Uncharacterized protein</fullName>
    </submittedName>
</protein>
<proteinExistence type="predicted"/>
<dbReference type="EMBL" id="JAWDGP010002824">
    <property type="protein sequence ID" value="KAK3779522.1"/>
    <property type="molecule type" value="Genomic_DNA"/>
</dbReference>
<dbReference type="AlphaFoldDB" id="A0AAE1DQZ8"/>
<keyword evidence="2" id="KW-1185">Reference proteome</keyword>
<sequence>MKADTSGLSVPRGANEQVCDLGLGRACQQTWSRPVNFRVTIHAGRARLQMTNSFIVISSTRCFSLPETPPCSAHYQTVQFSNCFDAHLMVRRVEKLHFN</sequence>
<organism evidence="1 2">
    <name type="scientific">Elysia crispata</name>
    <name type="common">lettuce slug</name>
    <dbReference type="NCBI Taxonomy" id="231223"/>
    <lineage>
        <taxon>Eukaryota</taxon>
        <taxon>Metazoa</taxon>
        <taxon>Spiralia</taxon>
        <taxon>Lophotrochozoa</taxon>
        <taxon>Mollusca</taxon>
        <taxon>Gastropoda</taxon>
        <taxon>Heterobranchia</taxon>
        <taxon>Euthyneura</taxon>
        <taxon>Panpulmonata</taxon>
        <taxon>Sacoglossa</taxon>
        <taxon>Placobranchoidea</taxon>
        <taxon>Plakobranchidae</taxon>
        <taxon>Elysia</taxon>
    </lineage>
</organism>
<evidence type="ECO:0000313" key="2">
    <source>
        <dbReference type="Proteomes" id="UP001283361"/>
    </source>
</evidence>
<name>A0AAE1DQZ8_9GAST</name>
<evidence type="ECO:0000313" key="1">
    <source>
        <dbReference type="EMBL" id="KAK3779522.1"/>
    </source>
</evidence>
<dbReference type="Proteomes" id="UP001283361">
    <property type="component" value="Unassembled WGS sequence"/>
</dbReference>